<evidence type="ECO:0000313" key="22">
    <source>
        <dbReference type="EMBL" id="MBK1643584.1"/>
    </source>
</evidence>
<feature type="domain" description="PAS" evidence="20">
    <location>
        <begin position="485"/>
        <end position="526"/>
    </location>
</feature>
<dbReference type="CDD" id="cd16922">
    <property type="entry name" value="HATPase_EvgS-ArcB-TorS-like"/>
    <property type="match status" value="1"/>
</dbReference>
<dbReference type="SMART" id="SM00387">
    <property type="entry name" value="HATPase_c"/>
    <property type="match status" value="1"/>
</dbReference>
<evidence type="ECO:0000256" key="1">
    <source>
        <dbReference type="ARBA" id="ARBA00000085"/>
    </source>
</evidence>
<sequence>MKRFLILYLPAVALVGLVTVGVSLTLEQIHLDKLQAASANFITNGTEVLLGTLDTPLGHLRGLIREPAIQRAFSVDESEARMLMAEHLQTLLYRNAVYQQARWLSEDGEELVRINQAEEGPVVSLSVLPEPSAPIEMRRLSELQPGQIDVARLLLPAPGAVASDGGPAEPILRLMIRLPVVMGRSQGALALDLKAQPLLDRLRAGIPVGHEQYAMLLNQDGDWLLAPQAEMIREGRSRPPLVERFPHEWARINAESAGQIQTSSGLWSWSRVDPGARHPGQVQTAETWTLVSHVSAAALWQMRWQQWWPLILIATSALVLLGVGVHFYRKLLLEKELREAELVLVTAQQRAEAQLQFSEERLRLATDAADIGVWYLDTRTDRLEWSERCRVHLELPPAPESSLQDFYDRLHPDDCVRVEALIDTTVRQRTDFAAEYRIVQGDGRLRWISAFGRPYINPQGALLGLGGVTLDITQRKQAEANLRESERRFRELFENLPIAYQAVNAQGRWLDANQKMADLLGFETPEGMLGRSFLDHLDVSLRERFNADYRRLAEELGIDGEVTLHRRDGIVLTALLAGRVQRDRQGRFLRLHCLLIDITERRAMADEILALNVDLEARVAARTAEAEAASRAKSQFLAQMSHEIRTPMNAVLGLAQLLAHEPLAPDQHEMVNRIQGAGQSLLGIINDILDISKIESGQLRIEWRLFHLDRLLARIDSLLRSTAIAKGLELHLSVPDDTFGQVLGDALRLEQILVNLIGNAIKFTEQGRVSVAVTILSLTTRQARLRFAVSDTGIGIAAEGLDQLFEPFTQADTSISRRFGGTGLGLSISQRLVALMGGTIRVESTPGVGSRFWFDLSFERAEATMSEAPSPTVTAVSSGPRLSGVRVLAVDDSALNRDLVERALTREGAQVTLANDGQQALDLLRAHDHHFDLVLMDVQMPVLDGLATTRLIRADPDLRALPVIALTAGVLPEEQQAIHEAGADAFLPKPLHLRGLVDTLQRFVPARDPPVGTAGAAPPP</sequence>
<keyword evidence="9" id="KW-0418">Kinase</keyword>
<evidence type="ECO:0000256" key="2">
    <source>
        <dbReference type="ARBA" id="ARBA00004651"/>
    </source>
</evidence>
<comment type="subcellular location">
    <subcellularLocation>
        <location evidence="2">Cell membrane</location>
        <topology evidence="2">Multi-pass membrane protein</topology>
    </subcellularLocation>
</comment>
<feature type="domain" description="PAC" evidence="21">
    <location>
        <begin position="558"/>
        <end position="610"/>
    </location>
</feature>
<dbReference type="PROSITE" id="PS50113">
    <property type="entry name" value="PAC"/>
    <property type="match status" value="2"/>
</dbReference>
<dbReference type="SMART" id="SM00091">
    <property type="entry name" value="PAS"/>
    <property type="match status" value="2"/>
</dbReference>
<dbReference type="Gene3D" id="3.30.565.10">
    <property type="entry name" value="Histidine kinase-like ATPase, C-terminal domain"/>
    <property type="match status" value="1"/>
</dbReference>
<evidence type="ECO:0000259" key="20">
    <source>
        <dbReference type="PROSITE" id="PS50112"/>
    </source>
</evidence>
<dbReference type="InterPro" id="IPR003594">
    <property type="entry name" value="HATPase_dom"/>
</dbReference>
<dbReference type="InterPro" id="IPR001610">
    <property type="entry name" value="PAC"/>
</dbReference>
<evidence type="ECO:0000256" key="16">
    <source>
        <dbReference type="SAM" id="Coils"/>
    </source>
</evidence>
<dbReference type="EMBL" id="NRSD01000002">
    <property type="protein sequence ID" value="MBK1643584.1"/>
    <property type="molecule type" value="Genomic_DNA"/>
</dbReference>
<keyword evidence="23" id="KW-1185">Reference proteome</keyword>
<keyword evidence="16" id="KW-0175">Coiled coil</keyword>
<dbReference type="SMART" id="SM00086">
    <property type="entry name" value="PAC"/>
    <property type="match status" value="2"/>
</dbReference>
<dbReference type="GO" id="GO:0005886">
    <property type="term" value="C:plasma membrane"/>
    <property type="evidence" value="ECO:0007669"/>
    <property type="project" value="UniProtKB-SubCell"/>
</dbReference>
<dbReference type="InterPro" id="IPR003661">
    <property type="entry name" value="HisK_dim/P_dom"/>
</dbReference>
<dbReference type="SMART" id="SM00388">
    <property type="entry name" value="HisKA"/>
    <property type="match status" value="1"/>
</dbReference>
<evidence type="ECO:0000256" key="15">
    <source>
        <dbReference type="PROSITE-ProRule" id="PRU00169"/>
    </source>
</evidence>
<dbReference type="SUPFAM" id="SSF55874">
    <property type="entry name" value="ATPase domain of HSP90 chaperone/DNA topoisomerase II/histidine kinase"/>
    <property type="match status" value="1"/>
</dbReference>
<dbReference type="PANTHER" id="PTHR45339">
    <property type="entry name" value="HYBRID SIGNAL TRANSDUCTION HISTIDINE KINASE J"/>
    <property type="match status" value="1"/>
</dbReference>
<dbReference type="InterPro" id="IPR035965">
    <property type="entry name" value="PAS-like_dom_sf"/>
</dbReference>
<dbReference type="CDD" id="cd00082">
    <property type="entry name" value="HisKA"/>
    <property type="match status" value="1"/>
</dbReference>
<evidence type="ECO:0000313" key="23">
    <source>
        <dbReference type="Proteomes" id="UP001138802"/>
    </source>
</evidence>
<dbReference type="GO" id="GO:0005524">
    <property type="term" value="F:ATP binding"/>
    <property type="evidence" value="ECO:0007669"/>
    <property type="project" value="UniProtKB-KW"/>
</dbReference>
<feature type="domain" description="Response regulatory" evidence="19">
    <location>
        <begin position="886"/>
        <end position="1004"/>
    </location>
</feature>
<dbReference type="InterPro" id="IPR001789">
    <property type="entry name" value="Sig_transdc_resp-reg_receiver"/>
</dbReference>
<dbReference type="PRINTS" id="PR00344">
    <property type="entry name" value="BCTRLSENSOR"/>
</dbReference>
<dbReference type="Pfam" id="PF00072">
    <property type="entry name" value="Response_reg"/>
    <property type="match status" value="1"/>
</dbReference>
<keyword evidence="8" id="KW-0547">Nucleotide-binding</keyword>
<feature type="transmembrane region" description="Helical" evidence="17">
    <location>
        <begin position="307"/>
        <end position="328"/>
    </location>
</feature>
<dbReference type="AlphaFoldDB" id="A0A9X0WFY9"/>
<dbReference type="Proteomes" id="UP001138802">
    <property type="component" value="Unassembled WGS sequence"/>
</dbReference>
<dbReference type="CDD" id="cd00130">
    <property type="entry name" value="PAS"/>
    <property type="match status" value="2"/>
</dbReference>
<dbReference type="PROSITE" id="PS50109">
    <property type="entry name" value="HIS_KIN"/>
    <property type="match status" value="1"/>
</dbReference>
<dbReference type="PROSITE" id="PS50112">
    <property type="entry name" value="PAS"/>
    <property type="match status" value="1"/>
</dbReference>
<feature type="domain" description="PAC" evidence="21">
    <location>
        <begin position="432"/>
        <end position="484"/>
    </location>
</feature>
<feature type="coiled-coil region" evidence="16">
    <location>
        <begin position="330"/>
        <end position="368"/>
    </location>
</feature>
<comment type="catalytic activity">
    <reaction evidence="1">
        <text>ATP + protein L-histidine = ADP + protein N-phospho-L-histidine.</text>
        <dbReference type="EC" id="2.7.13.3"/>
    </reaction>
</comment>
<feature type="domain" description="Histidine kinase" evidence="18">
    <location>
        <begin position="639"/>
        <end position="860"/>
    </location>
</feature>
<feature type="modified residue" description="4-aspartylphosphate" evidence="15">
    <location>
        <position position="937"/>
    </location>
</feature>
<dbReference type="Pfam" id="PF08447">
    <property type="entry name" value="PAS_3"/>
    <property type="match status" value="1"/>
</dbReference>
<keyword evidence="11 17" id="KW-1133">Transmembrane helix</keyword>
<dbReference type="InterPro" id="IPR036097">
    <property type="entry name" value="HisK_dim/P_sf"/>
</dbReference>
<keyword evidence="5 15" id="KW-0597">Phosphoprotein</keyword>
<dbReference type="InterPro" id="IPR013655">
    <property type="entry name" value="PAS_fold_3"/>
</dbReference>
<dbReference type="PROSITE" id="PS50110">
    <property type="entry name" value="RESPONSE_REGULATORY"/>
    <property type="match status" value="1"/>
</dbReference>
<dbReference type="FunFam" id="3.30.565.10:FF:000010">
    <property type="entry name" value="Sensor histidine kinase RcsC"/>
    <property type="match status" value="1"/>
</dbReference>
<proteinExistence type="predicted"/>
<keyword evidence="12" id="KW-0902">Two-component regulatory system</keyword>
<reference evidence="22 23" key="1">
    <citation type="journal article" date="2020" name="Microorganisms">
        <title>Osmotic Adaptation and Compatible Solute Biosynthesis of Phototrophic Bacteria as Revealed from Genome Analyses.</title>
        <authorList>
            <person name="Imhoff J.F."/>
            <person name="Rahn T."/>
            <person name="Kunzel S."/>
            <person name="Keller A."/>
            <person name="Neulinger S.C."/>
        </authorList>
    </citation>
    <scope>NUCLEOTIDE SEQUENCE [LARGE SCALE GENOMIC DNA]</scope>
    <source>
        <strain evidence="22 23">DSM 21303</strain>
    </source>
</reference>
<dbReference type="GO" id="GO:0000155">
    <property type="term" value="F:phosphorelay sensor kinase activity"/>
    <property type="evidence" value="ECO:0007669"/>
    <property type="project" value="InterPro"/>
</dbReference>
<dbReference type="InterPro" id="IPR036890">
    <property type="entry name" value="HATPase_C_sf"/>
</dbReference>
<keyword evidence="10" id="KW-0067">ATP-binding</keyword>
<dbReference type="RefSeq" id="WP_200386396.1">
    <property type="nucleotide sequence ID" value="NZ_NRSD01000002.1"/>
</dbReference>
<evidence type="ECO:0000256" key="7">
    <source>
        <dbReference type="ARBA" id="ARBA00022692"/>
    </source>
</evidence>
<dbReference type="InterPro" id="IPR013656">
    <property type="entry name" value="PAS_4"/>
</dbReference>
<keyword evidence="4" id="KW-1003">Cell membrane</keyword>
<protein>
    <recommendedName>
        <fullName evidence="14">Sensory/regulatory protein RpfC</fullName>
        <ecNumber evidence="3">2.7.13.3</ecNumber>
    </recommendedName>
</protein>
<evidence type="ECO:0000256" key="14">
    <source>
        <dbReference type="ARBA" id="ARBA00068150"/>
    </source>
</evidence>
<evidence type="ECO:0000256" key="11">
    <source>
        <dbReference type="ARBA" id="ARBA00022989"/>
    </source>
</evidence>
<comment type="subunit">
    <text evidence="13">At low DSF concentrations, interacts with RpfF.</text>
</comment>
<dbReference type="InterPro" id="IPR004358">
    <property type="entry name" value="Sig_transdc_His_kin-like_C"/>
</dbReference>
<dbReference type="Pfam" id="PF00512">
    <property type="entry name" value="HisKA"/>
    <property type="match status" value="1"/>
</dbReference>
<dbReference type="SUPFAM" id="SSF52172">
    <property type="entry name" value="CheY-like"/>
    <property type="match status" value="1"/>
</dbReference>
<dbReference type="InterPro" id="IPR029151">
    <property type="entry name" value="Sensor-like_sf"/>
</dbReference>
<dbReference type="InterPro" id="IPR011006">
    <property type="entry name" value="CheY-like_superfamily"/>
</dbReference>
<evidence type="ECO:0000256" key="13">
    <source>
        <dbReference type="ARBA" id="ARBA00064003"/>
    </source>
</evidence>
<evidence type="ECO:0000256" key="12">
    <source>
        <dbReference type="ARBA" id="ARBA00023012"/>
    </source>
</evidence>
<evidence type="ECO:0000256" key="6">
    <source>
        <dbReference type="ARBA" id="ARBA00022679"/>
    </source>
</evidence>
<dbReference type="Gene3D" id="3.40.50.2300">
    <property type="match status" value="1"/>
</dbReference>
<evidence type="ECO:0000259" key="18">
    <source>
        <dbReference type="PROSITE" id="PS50109"/>
    </source>
</evidence>
<dbReference type="Gene3D" id="1.10.287.130">
    <property type="match status" value="1"/>
</dbReference>
<dbReference type="SUPFAM" id="SSF47384">
    <property type="entry name" value="Homodimeric domain of signal transducing histidine kinase"/>
    <property type="match status" value="1"/>
</dbReference>
<dbReference type="InterPro" id="IPR000014">
    <property type="entry name" value="PAS"/>
</dbReference>
<evidence type="ECO:0000259" key="21">
    <source>
        <dbReference type="PROSITE" id="PS50113"/>
    </source>
</evidence>
<dbReference type="Pfam" id="PF08448">
    <property type="entry name" value="PAS_4"/>
    <property type="match status" value="1"/>
</dbReference>
<evidence type="ECO:0000256" key="5">
    <source>
        <dbReference type="ARBA" id="ARBA00022553"/>
    </source>
</evidence>
<dbReference type="NCBIfam" id="TIGR00229">
    <property type="entry name" value="sensory_box"/>
    <property type="match status" value="2"/>
</dbReference>
<evidence type="ECO:0000256" key="10">
    <source>
        <dbReference type="ARBA" id="ARBA00022840"/>
    </source>
</evidence>
<dbReference type="PANTHER" id="PTHR45339:SF1">
    <property type="entry name" value="HYBRID SIGNAL TRANSDUCTION HISTIDINE KINASE J"/>
    <property type="match status" value="1"/>
</dbReference>
<evidence type="ECO:0000256" key="4">
    <source>
        <dbReference type="ARBA" id="ARBA00022475"/>
    </source>
</evidence>
<dbReference type="CDD" id="cd17546">
    <property type="entry name" value="REC_hyHK_CKI1_RcsC-like"/>
    <property type="match status" value="1"/>
</dbReference>
<dbReference type="Pfam" id="PF02518">
    <property type="entry name" value="HATPase_c"/>
    <property type="match status" value="1"/>
</dbReference>
<comment type="caution">
    <text evidence="22">The sequence shown here is derived from an EMBL/GenBank/DDBJ whole genome shotgun (WGS) entry which is preliminary data.</text>
</comment>
<dbReference type="Gene3D" id="2.10.70.100">
    <property type="match status" value="1"/>
</dbReference>
<dbReference type="FunFam" id="1.10.287.130:FF:000002">
    <property type="entry name" value="Two-component osmosensing histidine kinase"/>
    <property type="match status" value="1"/>
</dbReference>
<evidence type="ECO:0000259" key="19">
    <source>
        <dbReference type="PROSITE" id="PS50110"/>
    </source>
</evidence>
<dbReference type="SMART" id="SM00448">
    <property type="entry name" value="REC"/>
    <property type="match status" value="1"/>
</dbReference>
<evidence type="ECO:0000256" key="8">
    <source>
        <dbReference type="ARBA" id="ARBA00022741"/>
    </source>
</evidence>
<gene>
    <name evidence="22" type="ORF">CKO25_02700</name>
</gene>
<evidence type="ECO:0000256" key="9">
    <source>
        <dbReference type="ARBA" id="ARBA00022777"/>
    </source>
</evidence>
<evidence type="ECO:0000256" key="17">
    <source>
        <dbReference type="SAM" id="Phobius"/>
    </source>
</evidence>
<name>A0A9X0WFY9_9GAMM</name>
<evidence type="ECO:0000256" key="3">
    <source>
        <dbReference type="ARBA" id="ARBA00012438"/>
    </source>
</evidence>
<dbReference type="Gene3D" id="3.30.450.20">
    <property type="entry name" value="PAS domain"/>
    <property type="match status" value="4"/>
</dbReference>
<dbReference type="InterPro" id="IPR000700">
    <property type="entry name" value="PAS-assoc_C"/>
</dbReference>
<organism evidence="22 23">
    <name type="scientific">Thiocapsa imhoffii</name>
    <dbReference type="NCBI Taxonomy" id="382777"/>
    <lineage>
        <taxon>Bacteria</taxon>
        <taxon>Pseudomonadati</taxon>
        <taxon>Pseudomonadota</taxon>
        <taxon>Gammaproteobacteria</taxon>
        <taxon>Chromatiales</taxon>
        <taxon>Chromatiaceae</taxon>
        <taxon>Thiocapsa</taxon>
    </lineage>
</organism>
<keyword evidence="17" id="KW-0472">Membrane</keyword>
<dbReference type="EC" id="2.7.13.3" evidence="3"/>
<dbReference type="InterPro" id="IPR005467">
    <property type="entry name" value="His_kinase_dom"/>
</dbReference>
<keyword evidence="6" id="KW-0808">Transferase</keyword>
<dbReference type="SUPFAM" id="SSF103190">
    <property type="entry name" value="Sensory domain-like"/>
    <property type="match status" value="2"/>
</dbReference>
<dbReference type="SUPFAM" id="SSF55785">
    <property type="entry name" value="PYP-like sensor domain (PAS domain)"/>
    <property type="match status" value="2"/>
</dbReference>
<keyword evidence="7 17" id="KW-0812">Transmembrane</keyword>
<accession>A0A9X0WFY9</accession>